<dbReference type="AlphaFoldDB" id="A0A1W1ZLP5"/>
<dbReference type="Pfam" id="PF03350">
    <property type="entry name" value="UPF0114"/>
    <property type="match status" value="1"/>
</dbReference>
<evidence type="ECO:0000313" key="8">
    <source>
        <dbReference type="EMBL" id="SMC49297.1"/>
    </source>
</evidence>
<evidence type="ECO:0000313" key="9">
    <source>
        <dbReference type="Proteomes" id="UP000192708"/>
    </source>
</evidence>
<evidence type="ECO:0000256" key="6">
    <source>
        <dbReference type="ARBA" id="ARBA00023136"/>
    </source>
</evidence>
<dbReference type="RefSeq" id="WP_084283349.1">
    <property type="nucleotide sequence ID" value="NZ_FWXJ01000006.1"/>
</dbReference>
<evidence type="ECO:0000256" key="7">
    <source>
        <dbReference type="HAMAP-Rule" id="MF_00143"/>
    </source>
</evidence>
<keyword evidence="3 7" id="KW-1003">Cell membrane</keyword>
<dbReference type="HAMAP" id="MF_00143">
    <property type="entry name" value="UPF0114"/>
    <property type="match status" value="1"/>
</dbReference>
<proteinExistence type="inferred from homology"/>
<gene>
    <name evidence="8" type="ORF">SAMN06296008_1062</name>
</gene>
<protein>
    <recommendedName>
        <fullName evidence="7">UPF0114 protein SAMN06296008_1062</fullName>
    </recommendedName>
</protein>
<comment type="similarity">
    <text evidence="2 7">Belongs to the UPF0114 family.</text>
</comment>
<keyword evidence="4 7" id="KW-0812">Transmembrane</keyword>
<evidence type="ECO:0000256" key="2">
    <source>
        <dbReference type="ARBA" id="ARBA00005774"/>
    </source>
</evidence>
<evidence type="ECO:0000256" key="4">
    <source>
        <dbReference type="ARBA" id="ARBA00022692"/>
    </source>
</evidence>
<keyword evidence="5 7" id="KW-1133">Transmembrane helix</keyword>
<dbReference type="PANTHER" id="PTHR38596">
    <property type="entry name" value="UPF0114 PROTEIN YQHA"/>
    <property type="match status" value="1"/>
</dbReference>
<reference evidence="8 9" key="1">
    <citation type="submission" date="2017-04" db="EMBL/GenBank/DDBJ databases">
        <authorList>
            <person name="Afonso C.L."/>
            <person name="Miller P.J."/>
            <person name="Scott M.A."/>
            <person name="Spackman E."/>
            <person name="Goraichik I."/>
            <person name="Dimitrov K.M."/>
            <person name="Suarez D.L."/>
            <person name="Swayne D.E."/>
        </authorList>
    </citation>
    <scope>NUCLEOTIDE SEQUENCE [LARGE SCALE GENOMIC DNA]</scope>
    <source>
        <strain evidence="8 9">VK13</strain>
    </source>
</reference>
<evidence type="ECO:0000256" key="3">
    <source>
        <dbReference type="ARBA" id="ARBA00022475"/>
    </source>
</evidence>
<sequence>MQDSHNEVAHSKPTESSKDSFIETSIEKIIFSSRWILSLFYLMLILTLLLVAVKFVKEFAEFVMEFWFIGESEFVTGVLSIVDKTLLANLLILIIFSGYENFVSVIGVAEKSLDRPKWMGEIDFAGLKLKLIGSIVALSGVHLLSAFLEIEGSNKEDLGWMIGLHITFVVTGVLFAIMEKIGHSAKGSGH</sequence>
<dbReference type="PANTHER" id="PTHR38596:SF1">
    <property type="entry name" value="UPF0114 PROTEIN YQHA"/>
    <property type="match status" value="1"/>
</dbReference>
<feature type="transmembrane region" description="Helical" evidence="7">
    <location>
        <begin position="129"/>
        <end position="148"/>
    </location>
</feature>
<dbReference type="Proteomes" id="UP000192708">
    <property type="component" value="Unassembled WGS sequence"/>
</dbReference>
<evidence type="ECO:0000256" key="5">
    <source>
        <dbReference type="ARBA" id="ARBA00022989"/>
    </source>
</evidence>
<dbReference type="OrthoDB" id="9783569at2"/>
<dbReference type="GO" id="GO:0005886">
    <property type="term" value="C:plasma membrane"/>
    <property type="evidence" value="ECO:0007669"/>
    <property type="project" value="UniProtKB-SubCell"/>
</dbReference>
<feature type="transmembrane region" description="Helical" evidence="7">
    <location>
        <begin position="160"/>
        <end position="178"/>
    </location>
</feature>
<dbReference type="InterPro" id="IPR020761">
    <property type="entry name" value="UPF0114_bac"/>
</dbReference>
<organism evidence="8 9">
    <name type="scientific">Polynucleobacter kasalickyi</name>
    <dbReference type="NCBI Taxonomy" id="1938817"/>
    <lineage>
        <taxon>Bacteria</taxon>
        <taxon>Pseudomonadati</taxon>
        <taxon>Pseudomonadota</taxon>
        <taxon>Betaproteobacteria</taxon>
        <taxon>Burkholderiales</taxon>
        <taxon>Burkholderiaceae</taxon>
        <taxon>Polynucleobacter</taxon>
    </lineage>
</organism>
<accession>A0A1W1ZLP5</accession>
<keyword evidence="6 7" id="KW-0472">Membrane</keyword>
<feature type="transmembrane region" description="Helical" evidence="7">
    <location>
        <begin position="35"/>
        <end position="56"/>
    </location>
</feature>
<name>A0A1W1ZLP5_9BURK</name>
<dbReference type="EMBL" id="FWXJ01000006">
    <property type="protein sequence ID" value="SMC49297.1"/>
    <property type="molecule type" value="Genomic_DNA"/>
</dbReference>
<dbReference type="InterPro" id="IPR005134">
    <property type="entry name" value="UPF0114"/>
</dbReference>
<evidence type="ECO:0000256" key="1">
    <source>
        <dbReference type="ARBA" id="ARBA00004651"/>
    </source>
</evidence>
<keyword evidence="9" id="KW-1185">Reference proteome</keyword>
<feature type="transmembrane region" description="Helical" evidence="7">
    <location>
        <begin position="86"/>
        <end position="109"/>
    </location>
</feature>
<comment type="subcellular location">
    <subcellularLocation>
        <location evidence="1 7">Cell membrane</location>
        <topology evidence="1 7">Multi-pass membrane protein</topology>
    </subcellularLocation>
</comment>